<dbReference type="AlphaFoldDB" id="A0A0U2VGN8"/>
<evidence type="ECO:0000256" key="4">
    <source>
        <dbReference type="ARBA" id="ARBA00023125"/>
    </source>
</evidence>
<dbReference type="PANTHER" id="PTHR43214">
    <property type="entry name" value="TWO-COMPONENT RESPONSE REGULATOR"/>
    <property type="match status" value="1"/>
</dbReference>
<evidence type="ECO:0000256" key="1">
    <source>
        <dbReference type="ARBA" id="ARBA00022553"/>
    </source>
</evidence>
<dbReference type="GO" id="GO:0006355">
    <property type="term" value="P:regulation of DNA-templated transcription"/>
    <property type="evidence" value="ECO:0007669"/>
    <property type="project" value="InterPro"/>
</dbReference>
<dbReference type="STRING" id="118060.ATZ35_05585"/>
<dbReference type="Gene3D" id="1.10.10.10">
    <property type="entry name" value="Winged helix-like DNA-binding domain superfamily/Winged helix DNA-binding domain"/>
    <property type="match status" value="1"/>
</dbReference>
<dbReference type="InterPro" id="IPR011006">
    <property type="entry name" value="CheY-like_superfamily"/>
</dbReference>
<dbReference type="SUPFAM" id="SSF46894">
    <property type="entry name" value="C-terminal effector domain of the bipartite response regulators"/>
    <property type="match status" value="1"/>
</dbReference>
<evidence type="ECO:0000256" key="3">
    <source>
        <dbReference type="ARBA" id="ARBA00023015"/>
    </source>
</evidence>
<protein>
    <submittedName>
        <fullName evidence="9">Two-component system response regulator</fullName>
    </submittedName>
</protein>
<proteinExistence type="predicted"/>
<dbReference type="InterPro" id="IPR016032">
    <property type="entry name" value="Sig_transdc_resp-reg_C-effctor"/>
</dbReference>
<feature type="modified residue" description="4-aspartylphosphate" evidence="6">
    <location>
        <position position="55"/>
    </location>
</feature>
<dbReference type="EMBL" id="CP013655">
    <property type="protein sequence ID" value="ALS36651.1"/>
    <property type="molecule type" value="Genomic_DNA"/>
</dbReference>
<dbReference type="KEGG" id="erx:ATZ35_05585"/>
<keyword evidence="5" id="KW-0804">Transcription</keyword>
<evidence type="ECO:0000313" key="9">
    <source>
        <dbReference type="EMBL" id="ALS36651.1"/>
    </source>
</evidence>
<sequence>MNIRMALIDDHRLVLEGLRNKLETVPEFDIIGAYTTVEEFLICIKYKNIDVVVMDLMLDGVHGFDLVKKIKGMANSDVKVILISGFYEEMLHKRALELGVKAFLRKETSYEELISTVINVYKGNHVIPDFLVSIEENPILSEIEIKIINLIVNEYTNEKISKELYVSRRTVESHVTNICRKLGVNSRIGAVREAIKLNLID</sequence>
<evidence type="ECO:0000259" key="7">
    <source>
        <dbReference type="PROSITE" id="PS50043"/>
    </source>
</evidence>
<keyword evidence="3" id="KW-0805">Transcription regulation</keyword>
<keyword evidence="2" id="KW-0902">Two-component regulatory system</keyword>
<evidence type="ECO:0000259" key="8">
    <source>
        <dbReference type="PROSITE" id="PS50110"/>
    </source>
</evidence>
<dbReference type="Proteomes" id="UP000067523">
    <property type="component" value="Chromosome"/>
</dbReference>
<evidence type="ECO:0000256" key="2">
    <source>
        <dbReference type="ARBA" id="ARBA00023012"/>
    </source>
</evidence>
<dbReference type="InterPro" id="IPR001789">
    <property type="entry name" value="Sig_transdc_resp-reg_receiver"/>
</dbReference>
<dbReference type="Pfam" id="PF00196">
    <property type="entry name" value="GerE"/>
    <property type="match status" value="1"/>
</dbReference>
<keyword evidence="10" id="KW-1185">Reference proteome</keyword>
<dbReference type="PROSITE" id="PS50043">
    <property type="entry name" value="HTH_LUXR_2"/>
    <property type="match status" value="1"/>
</dbReference>
<dbReference type="InterPro" id="IPR036388">
    <property type="entry name" value="WH-like_DNA-bd_sf"/>
</dbReference>
<dbReference type="PROSITE" id="PS50110">
    <property type="entry name" value="RESPONSE_REGULATORY"/>
    <property type="match status" value="1"/>
</dbReference>
<reference evidence="10" key="1">
    <citation type="submission" date="2015-12" db="EMBL/GenBank/DDBJ databases">
        <authorList>
            <person name="Lauer A."/>
            <person name="Humrighouse B."/>
            <person name="Loparev V."/>
            <person name="Shewmaker P.L."/>
            <person name="Whitney A.M."/>
            <person name="McLaughlin R.W."/>
        </authorList>
    </citation>
    <scope>NUCLEOTIDE SEQUENCE [LARGE SCALE GENOMIC DNA]</scope>
    <source>
        <strain evidence="10">LMG 26678</strain>
    </source>
</reference>
<evidence type="ECO:0000256" key="6">
    <source>
        <dbReference type="PROSITE-ProRule" id="PRU00169"/>
    </source>
</evidence>
<dbReference type="InterPro" id="IPR058245">
    <property type="entry name" value="NreC/VraR/RcsB-like_REC"/>
</dbReference>
<keyword evidence="1 6" id="KW-0597">Phosphoprotein</keyword>
<name>A0A0U2VGN8_9ENTE</name>
<feature type="domain" description="HTH luxR-type" evidence="7">
    <location>
        <begin position="133"/>
        <end position="198"/>
    </location>
</feature>
<dbReference type="SMART" id="SM00448">
    <property type="entry name" value="REC"/>
    <property type="match status" value="1"/>
</dbReference>
<accession>A0A0U2VGN8</accession>
<dbReference type="Gene3D" id="3.40.50.2300">
    <property type="match status" value="1"/>
</dbReference>
<dbReference type="Pfam" id="PF00072">
    <property type="entry name" value="Response_reg"/>
    <property type="match status" value="1"/>
</dbReference>
<dbReference type="CDD" id="cd06170">
    <property type="entry name" value="LuxR_C_like"/>
    <property type="match status" value="1"/>
</dbReference>
<keyword evidence="4" id="KW-0238">DNA-binding</keyword>
<evidence type="ECO:0000256" key="5">
    <source>
        <dbReference type="ARBA" id="ARBA00023163"/>
    </source>
</evidence>
<dbReference type="CDD" id="cd17535">
    <property type="entry name" value="REC_NarL-like"/>
    <property type="match status" value="1"/>
</dbReference>
<dbReference type="SMART" id="SM00421">
    <property type="entry name" value="HTH_LUXR"/>
    <property type="match status" value="1"/>
</dbReference>
<dbReference type="PANTHER" id="PTHR43214:SF43">
    <property type="entry name" value="TWO-COMPONENT RESPONSE REGULATOR"/>
    <property type="match status" value="1"/>
</dbReference>
<evidence type="ECO:0000313" key="10">
    <source>
        <dbReference type="Proteomes" id="UP000067523"/>
    </source>
</evidence>
<dbReference type="InterPro" id="IPR000792">
    <property type="entry name" value="Tscrpt_reg_LuxR_C"/>
</dbReference>
<dbReference type="GO" id="GO:0000160">
    <property type="term" value="P:phosphorelay signal transduction system"/>
    <property type="evidence" value="ECO:0007669"/>
    <property type="project" value="UniProtKB-KW"/>
</dbReference>
<dbReference type="RefSeq" id="WP_208929876.1">
    <property type="nucleotide sequence ID" value="NZ_CP013655.1"/>
</dbReference>
<dbReference type="GO" id="GO:0003677">
    <property type="term" value="F:DNA binding"/>
    <property type="evidence" value="ECO:0007669"/>
    <property type="project" value="UniProtKB-KW"/>
</dbReference>
<feature type="domain" description="Response regulatory" evidence="8">
    <location>
        <begin position="4"/>
        <end position="121"/>
    </location>
</feature>
<gene>
    <name evidence="9" type="ORF">ATZ35_05585</name>
</gene>
<organism evidence="9 10">
    <name type="scientific">Enterococcus rotai</name>
    <dbReference type="NCBI Taxonomy" id="118060"/>
    <lineage>
        <taxon>Bacteria</taxon>
        <taxon>Bacillati</taxon>
        <taxon>Bacillota</taxon>
        <taxon>Bacilli</taxon>
        <taxon>Lactobacillales</taxon>
        <taxon>Enterococcaceae</taxon>
        <taxon>Enterococcus</taxon>
    </lineage>
</organism>
<dbReference type="PRINTS" id="PR00038">
    <property type="entry name" value="HTHLUXR"/>
</dbReference>
<dbReference type="InterPro" id="IPR039420">
    <property type="entry name" value="WalR-like"/>
</dbReference>
<dbReference type="SUPFAM" id="SSF52172">
    <property type="entry name" value="CheY-like"/>
    <property type="match status" value="1"/>
</dbReference>